<proteinExistence type="predicted"/>
<dbReference type="InterPro" id="IPR032675">
    <property type="entry name" value="LRR_dom_sf"/>
</dbReference>
<keyword evidence="1" id="KW-1185">Reference proteome</keyword>
<name>A0A0N5CCU4_STREA</name>
<evidence type="ECO:0000313" key="2">
    <source>
        <dbReference type="WBParaSite" id="SPAL_0001569400.1"/>
    </source>
</evidence>
<dbReference type="Proteomes" id="UP000046392">
    <property type="component" value="Unplaced"/>
</dbReference>
<reference evidence="2" key="1">
    <citation type="submission" date="2017-02" db="UniProtKB">
        <authorList>
            <consortium name="WormBaseParasite"/>
        </authorList>
    </citation>
    <scope>IDENTIFICATION</scope>
</reference>
<accession>A0A0N5CCU4</accession>
<organism evidence="1 2">
    <name type="scientific">Strongyloides papillosus</name>
    <name type="common">Intestinal threadworm</name>
    <dbReference type="NCBI Taxonomy" id="174720"/>
    <lineage>
        <taxon>Eukaryota</taxon>
        <taxon>Metazoa</taxon>
        <taxon>Ecdysozoa</taxon>
        <taxon>Nematoda</taxon>
        <taxon>Chromadorea</taxon>
        <taxon>Rhabditida</taxon>
        <taxon>Tylenchina</taxon>
        <taxon>Panagrolaimomorpha</taxon>
        <taxon>Strongyloidoidea</taxon>
        <taxon>Strongyloididae</taxon>
        <taxon>Strongyloides</taxon>
    </lineage>
</organism>
<dbReference type="AlphaFoldDB" id="A0A0N5CCU4"/>
<sequence>MLSLCKSQKPIFLEKADNDKINCEIVFKCPELVALIYKNLSNLTDKYNFILTCKTIYNIVKRIILIPEESVLNQNSFDSESIFIDYTKLTLHCNFLEISPGPIEIHDGQSVNNVNKKIKINTKNIRKLYINSDFENWNQVIRKLNSFENIKYLKIAWTSVSQNLNFFNYLTTLNPDTIYCDCQETVRHVNNEGNNENWSFPKSIKKFKIKCKSYLWIDTLLEGLSSFKQNEIDFLELIPFSNFACNFTNYWNKFIRLTSYFKRVNITSDFSIYGQEFYNSMERLSSIDNISKFWLNLKVSIDSSFWNEIQPVTCLKVKLLCILNIVEIINGEFVDQNMANSIYNTLFRMQRLETLMFRFTMTDLGVNFTNFIHSVSKNLKNIQITDCNKMKLLDLQTMAAHLKNLDTLSLHGIESDDITLKEIFELFQSVKVLEVFFKKSFKNSQILDYFKGQKLIDGSYKFVWPKTICLNIYTYYPNKEEFYDFHMVEKIIPRKSGQLIFAFDKLYFEEETDIFRVTLQQSPGCYNHLKVFRNDLYKINPKLGFYEDLLYKI</sequence>
<dbReference type="Gene3D" id="3.80.10.10">
    <property type="entry name" value="Ribonuclease Inhibitor"/>
    <property type="match status" value="1"/>
</dbReference>
<dbReference type="WBParaSite" id="SPAL_0001569400.1">
    <property type="protein sequence ID" value="SPAL_0001569400.1"/>
    <property type="gene ID" value="SPAL_0001569400"/>
</dbReference>
<evidence type="ECO:0000313" key="1">
    <source>
        <dbReference type="Proteomes" id="UP000046392"/>
    </source>
</evidence>
<protein>
    <submittedName>
        <fullName evidence="2">F-box domain-containing protein</fullName>
    </submittedName>
</protein>